<evidence type="ECO:0000313" key="1">
    <source>
        <dbReference type="EMBL" id="MCD2115028.1"/>
    </source>
</evidence>
<name>A0AAW4XMZ2_RHORH</name>
<evidence type="ECO:0000313" key="2">
    <source>
        <dbReference type="Proteomes" id="UP001198630"/>
    </source>
</evidence>
<dbReference type="RefSeq" id="WP_016694194.1">
    <property type="nucleotide sequence ID" value="NZ_JAJNCO010000042.1"/>
</dbReference>
<gene>
    <name evidence="1" type="ORF">LQ384_28545</name>
</gene>
<protein>
    <submittedName>
        <fullName evidence="1">Uncharacterized protein</fullName>
    </submittedName>
</protein>
<accession>A0AAW4XMZ2</accession>
<sequence>MATRGATISLWFGEIVGDCCSIDRDNDASLALIRKFSEFREDGDESDEKSLFFKYIRRSGATGRKVEALG</sequence>
<organism evidence="1 2">
    <name type="scientific">Rhodococcus rhodochrous</name>
    <dbReference type="NCBI Taxonomy" id="1829"/>
    <lineage>
        <taxon>Bacteria</taxon>
        <taxon>Bacillati</taxon>
        <taxon>Actinomycetota</taxon>
        <taxon>Actinomycetes</taxon>
        <taxon>Mycobacteriales</taxon>
        <taxon>Nocardiaceae</taxon>
        <taxon>Rhodococcus</taxon>
    </lineage>
</organism>
<proteinExistence type="predicted"/>
<comment type="caution">
    <text evidence="1">The sequence shown here is derived from an EMBL/GenBank/DDBJ whole genome shotgun (WGS) entry which is preliminary data.</text>
</comment>
<reference evidence="1" key="1">
    <citation type="submission" date="2021-11" db="EMBL/GenBank/DDBJ databases">
        <title>Development of a sustainable strategy for remediation of hydrocarbon-contaminated territories based on the waste exchange concept.</title>
        <authorList>
            <person name="Elkin A."/>
        </authorList>
    </citation>
    <scope>NUCLEOTIDE SEQUENCE</scope>
    <source>
        <strain evidence="1">IEGM 757</strain>
    </source>
</reference>
<dbReference type="AlphaFoldDB" id="A0AAW4XMZ2"/>
<dbReference type="Proteomes" id="UP001198630">
    <property type="component" value="Unassembled WGS sequence"/>
</dbReference>
<dbReference type="EMBL" id="JAJNCO010000042">
    <property type="protein sequence ID" value="MCD2115028.1"/>
    <property type="molecule type" value="Genomic_DNA"/>
</dbReference>